<sequence length="304" mass="33464">MVPTSNLSIRSIKSISLPGRSHPLTLEIDELLNKIKTTAAEAVSAGAICSGLSQLSRLYKCMDDLLTSSTTQVMMSCEQNKKWVDELVDESVKFLDVCGGISDMISEIKGHYKDLLCSLRRRKGELSVENSIMKYSCFRKKMKKDIKRLTGSLKQIDIIINGGGGGSMVVKSESDNHQLAAVIKAVIGVSEVTVLVFESLLMFICAPVSKPKKWSLGVSKLMHKGSVACEDQQENGDANEFERTGAALRILHKNGFSSGMRNVQIVHCWLERFGAQIESMEGGLECIFRCLVQTRVSLLNIISL</sequence>
<organism evidence="2 3">
    <name type="scientific">Helianthus annuus</name>
    <name type="common">Common sunflower</name>
    <dbReference type="NCBI Taxonomy" id="4232"/>
    <lineage>
        <taxon>Eukaryota</taxon>
        <taxon>Viridiplantae</taxon>
        <taxon>Streptophyta</taxon>
        <taxon>Embryophyta</taxon>
        <taxon>Tracheophyta</taxon>
        <taxon>Spermatophyta</taxon>
        <taxon>Magnoliopsida</taxon>
        <taxon>eudicotyledons</taxon>
        <taxon>Gunneridae</taxon>
        <taxon>Pentapetalae</taxon>
        <taxon>asterids</taxon>
        <taxon>campanulids</taxon>
        <taxon>Asterales</taxon>
        <taxon>Asteraceae</taxon>
        <taxon>Asteroideae</taxon>
        <taxon>Heliantheae alliance</taxon>
        <taxon>Heliantheae</taxon>
        <taxon>Helianthus</taxon>
    </lineage>
</organism>
<dbReference type="GO" id="GO:0048364">
    <property type="term" value="P:root development"/>
    <property type="evidence" value="ECO:0007669"/>
    <property type="project" value="InterPro"/>
</dbReference>
<keyword evidence="3" id="KW-1185">Reference proteome</keyword>
<reference evidence="2" key="2">
    <citation type="submission" date="2017-02" db="EMBL/GenBank/DDBJ databases">
        <title>Sunflower complete genome.</title>
        <authorList>
            <person name="Langlade N."/>
            <person name="Munos S."/>
        </authorList>
    </citation>
    <scope>NUCLEOTIDE SEQUENCE [LARGE SCALE GENOMIC DNA]</scope>
    <source>
        <tissue evidence="2">Leaves</tissue>
    </source>
</reference>
<dbReference type="PANTHER" id="PTHR33070:SF109">
    <property type="entry name" value="DOMAIN PROTEIN, PUTATIVE (DUF241)-RELATED"/>
    <property type="match status" value="1"/>
</dbReference>
<dbReference type="Gramene" id="mRNA:HanXRQr2_Chr07g0294791">
    <property type="protein sequence ID" value="CDS:HanXRQr2_Chr07g0294791.1"/>
    <property type="gene ID" value="HanXRQr2_Chr07g0294791"/>
</dbReference>
<accession>A0A251UAN4</accession>
<proteinExistence type="predicted"/>
<dbReference type="OrthoDB" id="1701699at2759"/>
<gene>
    <name evidence="2" type="ORF">HannXRQ_Chr07g0192601</name>
    <name evidence="1" type="ORF">HanXRQr2_Chr07g0294791</name>
</gene>
<dbReference type="OMA" id="KRVISCE"/>
<reference evidence="1 3" key="1">
    <citation type="journal article" date="2017" name="Nature">
        <title>The sunflower genome provides insights into oil metabolism, flowering and Asterid evolution.</title>
        <authorList>
            <person name="Badouin H."/>
            <person name="Gouzy J."/>
            <person name="Grassa C.J."/>
            <person name="Murat F."/>
            <person name="Staton S.E."/>
            <person name="Cottret L."/>
            <person name="Lelandais-Briere C."/>
            <person name="Owens G.L."/>
            <person name="Carrere S."/>
            <person name="Mayjonade B."/>
            <person name="Legrand L."/>
            <person name="Gill N."/>
            <person name="Kane N.C."/>
            <person name="Bowers J.E."/>
            <person name="Hubner S."/>
            <person name="Bellec A."/>
            <person name="Berard A."/>
            <person name="Berges H."/>
            <person name="Blanchet N."/>
            <person name="Boniface M.C."/>
            <person name="Brunel D."/>
            <person name="Catrice O."/>
            <person name="Chaidir N."/>
            <person name="Claudel C."/>
            <person name="Donnadieu C."/>
            <person name="Faraut T."/>
            <person name="Fievet G."/>
            <person name="Helmstetter N."/>
            <person name="King M."/>
            <person name="Knapp S.J."/>
            <person name="Lai Z."/>
            <person name="Le Paslier M.C."/>
            <person name="Lippi Y."/>
            <person name="Lorenzon L."/>
            <person name="Mandel J.R."/>
            <person name="Marage G."/>
            <person name="Marchand G."/>
            <person name="Marquand E."/>
            <person name="Bret-Mestries E."/>
            <person name="Morien E."/>
            <person name="Nambeesan S."/>
            <person name="Nguyen T."/>
            <person name="Pegot-Espagnet P."/>
            <person name="Pouilly N."/>
            <person name="Raftis F."/>
            <person name="Sallet E."/>
            <person name="Schiex T."/>
            <person name="Thomas J."/>
            <person name="Vandecasteele C."/>
            <person name="Vares D."/>
            <person name="Vear F."/>
            <person name="Vautrin S."/>
            <person name="Crespi M."/>
            <person name="Mangin B."/>
            <person name="Burke J.M."/>
            <person name="Salse J."/>
            <person name="Munos S."/>
            <person name="Vincourt P."/>
            <person name="Rieseberg L.H."/>
            <person name="Langlade N.B."/>
        </authorList>
    </citation>
    <scope>NUCLEOTIDE SEQUENCE [LARGE SCALE GENOMIC DNA]</scope>
    <source>
        <strain evidence="3">cv. SF193</strain>
        <tissue evidence="1">Leaves</tissue>
    </source>
</reference>
<dbReference type="InterPro" id="IPR004320">
    <property type="entry name" value="BPS1_pln"/>
</dbReference>
<evidence type="ECO:0000313" key="2">
    <source>
        <dbReference type="EMBL" id="OTG20395.1"/>
    </source>
</evidence>
<name>A0A251UAN4_HELAN</name>
<reference evidence="1" key="3">
    <citation type="submission" date="2020-06" db="EMBL/GenBank/DDBJ databases">
        <title>Helianthus annuus Genome sequencing and assembly Release 2.</title>
        <authorList>
            <person name="Gouzy J."/>
            <person name="Langlade N."/>
            <person name="Munos S."/>
        </authorList>
    </citation>
    <scope>NUCLEOTIDE SEQUENCE</scope>
    <source>
        <tissue evidence="1">Leaves</tissue>
    </source>
</reference>
<dbReference type="EMBL" id="MNCJ02000322">
    <property type="protein sequence ID" value="KAF5798599.1"/>
    <property type="molecule type" value="Genomic_DNA"/>
</dbReference>
<dbReference type="GO" id="GO:0048367">
    <property type="term" value="P:shoot system development"/>
    <property type="evidence" value="ECO:0007669"/>
    <property type="project" value="InterPro"/>
</dbReference>
<dbReference type="PANTHER" id="PTHR33070">
    <property type="entry name" value="OS06G0725500 PROTEIN"/>
    <property type="match status" value="1"/>
</dbReference>
<evidence type="ECO:0000313" key="1">
    <source>
        <dbReference type="EMBL" id="KAF5798599.1"/>
    </source>
</evidence>
<protein>
    <submittedName>
        <fullName evidence="2">Uncharacterized protein</fullName>
    </submittedName>
</protein>
<evidence type="ECO:0000313" key="3">
    <source>
        <dbReference type="Proteomes" id="UP000215914"/>
    </source>
</evidence>
<dbReference type="Proteomes" id="UP000215914">
    <property type="component" value="Chromosome 7"/>
</dbReference>
<dbReference type="AlphaFoldDB" id="A0A251UAN4"/>
<dbReference type="EMBL" id="CM007896">
    <property type="protein sequence ID" value="OTG20395.1"/>
    <property type="molecule type" value="Genomic_DNA"/>
</dbReference>
<dbReference type="Pfam" id="PF03087">
    <property type="entry name" value="BPS1"/>
    <property type="match status" value="1"/>
</dbReference>
<dbReference type="InParanoid" id="A0A251UAN4"/>